<reference evidence="1 2" key="1">
    <citation type="submission" date="2017-06" db="EMBL/GenBank/DDBJ databases">
        <title>Genome sequencing of cyanobaciteial culture collection at National Institute for Environmental Studies (NIES).</title>
        <authorList>
            <person name="Hirose Y."/>
            <person name="Shimura Y."/>
            <person name="Fujisawa T."/>
            <person name="Nakamura Y."/>
            <person name="Kawachi M."/>
        </authorList>
    </citation>
    <scope>NUCLEOTIDE SEQUENCE [LARGE SCALE GENOMIC DNA]</scope>
    <source>
        <strain evidence="1 2">NIES-37</strain>
    </source>
</reference>
<name>A0A1Z4MY17_9CYAN</name>
<dbReference type="AlphaFoldDB" id="A0A1Z4MY17"/>
<accession>A0A1Z4MY17</accession>
<evidence type="ECO:0000313" key="2">
    <source>
        <dbReference type="Proteomes" id="UP000218785"/>
    </source>
</evidence>
<proteinExistence type="predicted"/>
<dbReference type="Proteomes" id="UP000218785">
    <property type="component" value="Chromosome"/>
</dbReference>
<sequence>MFATDKFHVGARHPQSFGISNILQVPCPHPSVAFFFQNGITVAVPSIILLMCRQHYLFDIISPACHYQQPKRSEHN</sequence>
<keyword evidence="2" id="KW-1185">Reference proteome</keyword>
<dbReference type="EMBL" id="AP018248">
    <property type="protein sequence ID" value="BAY98374.1"/>
    <property type="molecule type" value="Genomic_DNA"/>
</dbReference>
<protein>
    <submittedName>
        <fullName evidence="1">Uncharacterized protein</fullName>
    </submittedName>
</protein>
<organism evidence="1 2">
    <name type="scientific">Tolypothrix tenuis PCC 7101</name>
    <dbReference type="NCBI Taxonomy" id="231146"/>
    <lineage>
        <taxon>Bacteria</taxon>
        <taxon>Bacillati</taxon>
        <taxon>Cyanobacteriota</taxon>
        <taxon>Cyanophyceae</taxon>
        <taxon>Nostocales</taxon>
        <taxon>Tolypothrichaceae</taxon>
        <taxon>Tolypothrix</taxon>
    </lineage>
</organism>
<dbReference type="KEGG" id="ttq:NIES37_23240"/>
<evidence type="ECO:0000313" key="1">
    <source>
        <dbReference type="EMBL" id="BAY98374.1"/>
    </source>
</evidence>
<gene>
    <name evidence="1" type="ORF">NIES37_23240</name>
</gene>